<keyword evidence="9 12" id="KW-0472">Membrane</keyword>
<comment type="subcellular location">
    <subcellularLocation>
        <location evidence="12">Cell membrane</location>
        <topology evidence="12">Multi-pass membrane protein</topology>
    </subcellularLocation>
    <subcellularLocation>
        <location evidence="3">Membrane</location>
        <topology evidence="3">Multi-pass membrane protein</topology>
    </subcellularLocation>
</comment>
<accession>L5MK60</accession>
<gene>
    <name evidence="14" type="ORF">MDA_GLEAN10001987</name>
</gene>
<dbReference type="Gene3D" id="1.20.1070.10">
    <property type="entry name" value="Rhodopsin 7-helix transmembrane proteins"/>
    <property type="match status" value="1"/>
</dbReference>
<keyword evidence="5 11" id="KW-0812">Transmembrane</keyword>
<feature type="transmembrane region" description="Helical" evidence="12">
    <location>
        <begin position="32"/>
        <end position="56"/>
    </location>
</feature>
<feature type="transmembrane region" description="Helical" evidence="12">
    <location>
        <begin position="245"/>
        <end position="265"/>
    </location>
</feature>
<protein>
    <recommendedName>
        <fullName evidence="12">Olfactory receptor</fullName>
    </recommendedName>
</protein>
<dbReference type="PROSITE" id="PS50262">
    <property type="entry name" value="G_PROTEIN_RECEP_F1_2"/>
    <property type="match status" value="1"/>
</dbReference>
<evidence type="ECO:0000313" key="14">
    <source>
        <dbReference type="EMBL" id="ELK38707.1"/>
    </source>
</evidence>
<keyword evidence="12" id="KW-1003">Cell membrane</keyword>
<feature type="transmembrane region" description="Helical" evidence="12">
    <location>
        <begin position="277"/>
        <end position="299"/>
    </location>
</feature>
<evidence type="ECO:0000313" key="15">
    <source>
        <dbReference type="Proteomes" id="UP000010556"/>
    </source>
</evidence>
<evidence type="ECO:0000259" key="13">
    <source>
        <dbReference type="PROSITE" id="PS50262"/>
    </source>
</evidence>
<dbReference type="EMBL" id="KB098390">
    <property type="protein sequence ID" value="ELK38707.1"/>
    <property type="molecule type" value="Genomic_DNA"/>
</dbReference>
<dbReference type="PRINTS" id="PR00237">
    <property type="entry name" value="GPCRRHODOPSN"/>
</dbReference>
<evidence type="ECO:0000256" key="11">
    <source>
        <dbReference type="RuleBase" id="RU000688"/>
    </source>
</evidence>
<evidence type="ECO:0000256" key="8">
    <source>
        <dbReference type="ARBA" id="ARBA00023040"/>
    </source>
</evidence>
<proteinExistence type="inferred from homology"/>
<comment type="similarity">
    <text evidence="11">Belongs to the G-protein coupled receptor 1 family.</text>
</comment>
<evidence type="ECO:0000256" key="4">
    <source>
        <dbReference type="ARBA" id="ARBA00022606"/>
    </source>
</evidence>
<reference evidence="15" key="1">
    <citation type="journal article" date="2013" name="Science">
        <title>Comparative analysis of bat genomes provides insight into the evolution of flight and immunity.</title>
        <authorList>
            <person name="Zhang G."/>
            <person name="Cowled C."/>
            <person name="Shi Z."/>
            <person name="Huang Z."/>
            <person name="Bishop-Lilly K.A."/>
            <person name="Fang X."/>
            <person name="Wynne J.W."/>
            <person name="Xiong Z."/>
            <person name="Baker M.L."/>
            <person name="Zhao W."/>
            <person name="Tachedjian M."/>
            <person name="Zhu Y."/>
            <person name="Zhou P."/>
            <person name="Jiang X."/>
            <person name="Ng J."/>
            <person name="Yang L."/>
            <person name="Wu L."/>
            <person name="Xiao J."/>
            <person name="Feng Y."/>
            <person name="Chen Y."/>
            <person name="Sun X."/>
            <person name="Zhang Y."/>
            <person name="Marsh G.A."/>
            <person name="Crameri G."/>
            <person name="Broder C.C."/>
            <person name="Frey K.G."/>
            <person name="Wang L.F."/>
            <person name="Wang J."/>
        </authorList>
    </citation>
    <scope>NUCLEOTIDE SEQUENCE [LARGE SCALE GENOMIC DNA]</scope>
</reference>
<comment type="function">
    <text evidence="1">Odorant receptor.</text>
</comment>
<evidence type="ECO:0000256" key="6">
    <source>
        <dbReference type="ARBA" id="ARBA00022725"/>
    </source>
</evidence>
<evidence type="ECO:0000256" key="2">
    <source>
        <dbReference type="ARBA" id="ARBA00003929"/>
    </source>
</evidence>
<dbReference type="InterPro" id="IPR050402">
    <property type="entry name" value="OR51/52/56-like"/>
</dbReference>
<dbReference type="eggNOG" id="ENOG502QW9N">
    <property type="taxonomic scope" value="Eukaryota"/>
</dbReference>
<dbReference type="GO" id="GO:0004984">
    <property type="term" value="F:olfactory receptor activity"/>
    <property type="evidence" value="ECO:0007669"/>
    <property type="project" value="InterPro"/>
</dbReference>
<name>L5MK60_MYODS</name>
<keyword evidence="8 11" id="KW-0297">G-protein coupled receptor</keyword>
<keyword evidence="4 12" id="KW-0716">Sensory transduction</keyword>
<evidence type="ECO:0000256" key="9">
    <source>
        <dbReference type="ARBA" id="ARBA00023136"/>
    </source>
</evidence>
<keyword evidence="15" id="KW-1185">Reference proteome</keyword>
<feature type="transmembrane region" description="Helical" evidence="12">
    <location>
        <begin position="147"/>
        <end position="170"/>
    </location>
</feature>
<feature type="transmembrane region" description="Helical" evidence="12">
    <location>
        <begin position="68"/>
        <end position="94"/>
    </location>
</feature>
<evidence type="ECO:0000256" key="12">
    <source>
        <dbReference type="RuleBase" id="RU363047"/>
    </source>
</evidence>
<evidence type="ECO:0000256" key="10">
    <source>
        <dbReference type="ARBA" id="ARBA00023224"/>
    </source>
</evidence>
<comment type="function">
    <text evidence="2">Putative odorant or sperm cell receptor.</text>
</comment>
<feature type="transmembrane region" description="Helical" evidence="12">
    <location>
        <begin position="106"/>
        <end position="127"/>
    </location>
</feature>
<sequence length="326" mass="36704">MKINMMTTLNLTTFNPNSFILVGIPGLEQFHIWIGIPFCTIYFVALAGNGILLYLIAMDRSLHEPMYFFLSMLASTDLILCNTCVPKMLGIFWLKARKITFSGCLTQLFFLHFSFFLDSAILLGMAFDRYLAICSPLRYSSVLTPRTMVKISLGIVGRSFSIIFPVVFLVRRLPFCRTRIIPHTYCEHIAVARLSCASISINIWYGFTMPLMAIMSDLILIGISYTLILRAVFHLPSRDARQKALSTCGSHVSVILIFYTSALFSALTHRFGHSISLAFHIMFANLYVAIPPALNPIIYGVKTKQIRDKVVLLLFPKGNSDLGMRA</sequence>
<keyword evidence="7 12" id="KW-1133">Transmembrane helix</keyword>
<feature type="transmembrane region" description="Helical" evidence="12">
    <location>
        <begin position="190"/>
        <end position="207"/>
    </location>
</feature>
<dbReference type="PROSITE" id="PS00237">
    <property type="entry name" value="G_PROTEIN_RECEP_F1_1"/>
    <property type="match status" value="1"/>
</dbReference>
<feature type="transmembrane region" description="Helical" evidence="12">
    <location>
        <begin position="213"/>
        <end position="233"/>
    </location>
</feature>
<dbReference type="PRINTS" id="PR00245">
    <property type="entry name" value="OLFACTORYR"/>
</dbReference>
<dbReference type="PANTHER" id="PTHR26450">
    <property type="entry name" value="OLFACTORY RECEPTOR 56B1-RELATED"/>
    <property type="match status" value="1"/>
</dbReference>
<dbReference type="InterPro" id="IPR000276">
    <property type="entry name" value="GPCR_Rhodpsn"/>
</dbReference>
<dbReference type="InterPro" id="IPR000725">
    <property type="entry name" value="Olfact_rcpt"/>
</dbReference>
<dbReference type="InterPro" id="IPR017452">
    <property type="entry name" value="GPCR_Rhodpsn_7TM"/>
</dbReference>
<organism evidence="14 15">
    <name type="scientific">Myotis davidii</name>
    <name type="common">David's myotis</name>
    <dbReference type="NCBI Taxonomy" id="225400"/>
    <lineage>
        <taxon>Eukaryota</taxon>
        <taxon>Metazoa</taxon>
        <taxon>Chordata</taxon>
        <taxon>Craniata</taxon>
        <taxon>Vertebrata</taxon>
        <taxon>Euteleostomi</taxon>
        <taxon>Mammalia</taxon>
        <taxon>Eutheria</taxon>
        <taxon>Laurasiatheria</taxon>
        <taxon>Chiroptera</taxon>
        <taxon>Yangochiroptera</taxon>
        <taxon>Vespertilionidae</taxon>
        <taxon>Myotis</taxon>
    </lineage>
</organism>
<keyword evidence="10 11" id="KW-0807">Transducer</keyword>
<dbReference type="GO" id="GO:0004930">
    <property type="term" value="F:G protein-coupled receptor activity"/>
    <property type="evidence" value="ECO:0007669"/>
    <property type="project" value="UniProtKB-KW"/>
</dbReference>
<evidence type="ECO:0000256" key="3">
    <source>
        <dbReference type="ARBA" id="ARBA00004141"/>
    </source>
</evidence>
<evidence type="ECO:0000256" key="5">
    <source>
        <dbReference type="ARBA" id="ARBA00022692"/>
    </source>
</evidence>
<feature type="domain" description="G-protein coupled receptors family 1 profile" evidence="13">
    <location>
        <begin position="48"/>
        <end position="299"/>
    </location>
</feature>
<evidence type="ECO:0000256" key="7">
    <source>
        <dbReference type="ARBA" id="ARBA00022989"/>
    </source>
</evidence>
<dbReference type="Proteomes" id="UP000010556">
    <property type="component" value="Unassembled WGS sequence"/>
</dbReference>
<keyword evidence="11 14" id="KW-0675">Receptor</keyword>
<dbReference type="FunFam" id="1.20.1070.10:FF:000006">
    <property type="entry name" value="Olfactory receptor"/>
    <property type="match status" value="1"/>
</dbReference>
<dbReference type="PANTHER" id="PTHR26450:SF105">
    <property type="entry name" value="G-PROTEIN COUPLED RECEPTORS FAMILY 1 PROFILE DOMAIN-CONTAINING PROTEIN"/>
    <property type="match status" value="1"/>
</dbReference>
<dbReference type="SUPFAM" id="SSF81321">
    <property type="entry name" value="Family A G protein-coupled receptor-like"/>
    <property type="match status" value="1"/>
</dbReference>
<dbReference type="Pfam" id="PF13853">
    <property type="entry name" value="7tm_4"/>
    <property type="match status" value="1"/>
</dbReference>
<evidence type="ECO:0000256" key="1">
    <source>
        <dbReference type="ARBA" id="ARBA00002936"/>
    </source>
</evidence>
<dbReference type="GO" id="GO:0005886">
    <property type="term" value="C:plasma membrane"/>
    <property type="evidence" value="ECO:0007669"/>
    <property type="project" value="UniProtKB-SubCell"/>
</dbReference>
<dbReference type="AlphaFoldDB" id="L5MK60"/>
<keyword evidence="6 12" id="KW-0552">Olfaction</keyword>